<accession>A0A1G8AUF7</accession>
<dbReference type="SUPFAM" id="SSF82784">
    <property type="entry name" value="OsmC-like"/>
    <property type="match status" value="1"/>
</dbReference>
<dbReference type="InterPro" id="IPR015946">
    <property type="entry name" value="KH_dom-like_a/b"/>
</dbReference>
<dbReference type="Gene3D" id="3.30.300.20">
    <property type="match status" value="1"/>
</dbReference>
<dbReference type="PANTHER" id="PTHR42830:SF2">
    <property type="entry name" value="OSMC_OHR FAMILY PROTEIN"/>
    <property type="match status" value="1"/>
</dbReference>
<evidence type="ECO:0000313" key="1">
    <source>
        <dbReference type="EMBL" id="SDH23980.1"/>
    </source>
</evidence>
<gene>
    <name evidence="1" type="ORF">SAMN04489720_0516</name>
</gene>
<dbReference type="OrthoDB" id="9795405at2"/>
<protein>
    <submittedName>
        <fullName evidence="1">Organic hydroperoxide reductase OsmC/OhrA</fullName>
    </submittedName>
</protein>
<name>A0A1G8AUF7_9MICO</name>
<dbReference type="Proteomes" id="UP000198822">
    <property type="component" value="Chromosome I"/>
</dbReference>
<dbReference type="EMBL" id="LT629695">
    <property type="protein sequence ID" value="SDH23980.1"/>
    <property type="molecule type" value="Genomic_DNA"/>
</dbReference>
<dbReference type="InterPro" id="IPR003718">
    <property type="entry name" value="OsmC/Ohr_fam"/>
</dbReference>
<proteinExistence type="predicted"/>
<dbReference type="AlphaFoldDB" id="A0A1G8AUF7"/>
<dbReference type="InterPro" id="IPR036102">
    <property type="entry name" value="OsmC/Ohrsf"/>
</dbReference>
<organism evidence="1 2">
    <name type="scientific">Agrococcus jejuensis</name>
    <dbReference type="NCBI Taxonomy" id="399736"/>
    <lineage>
        <taxon>Bacteria</taxon>
        <taxon>Bacillati</taxon>
        <taxon>Actinomycetota</taxon>
        <taxon>Actinomycetes</taxon>
        <taxon>Micrococcales</taxon>
        <taxon>Microbacteriaceae</taxon>
        <taxon>Agrococcus</taxon>
    </lineage>
</organism>
<dbReference type="InterPro" id="IPR052707">
    <property type="entry name" value="OsmC_Ohr_Peroxiredoxin"/>
</dbReference>
<evidence type="ECO:0000313" key="2">
    <source>
        <dbReference type="Proteomes" id="UP000198822"/>
    </source>
</evidence>
<dbReference type="PANTHER" id="PTHR42830">
    <property type="entry name" value="OSMOTICALLY INDUCIBLE FAMILY PROTEIN"/>
    <property type="match status" value="1"/>
</dbReference>
<dbReference type="STRING" id="399736.SAMN04489720_0516"/>
<dbReference type="Pfam" id="PF02566">
    <property type="entry name" value="OsmC"/>
    <property type="match status" value="1"/>
</dbReference>
<dbReference type="RefSeq" id="WP_092502167.1">
    <property type="nucleotide sequence ID" value="NZ_LT629695.1"/>
</dbReference>
<keyword evidence="2" id="KW-1185">Reference proteome</keyword>
<sequence length="169" mass="18119">MRHEYRVGVEWTGAGDVGTEGYRSYARDHVIRVDGLPDILGSADPTFRGDRTRHNPEQLLVAALAQCHMLSYLHQAVTRGVVVTAYDDVAEGFMVTQGTGGAFERVVLRPRVTVRDADMAAVALEAHLQASKDCFIASSVAFPVDHAPTIWHDGVLVAGEPGGDAGAHA</sequence>
<reference evidence="2" key="1">
    <citation type="submission" date="2016-10" db="EMBL/GenBank/DDBJ databases">
        <authorList>
            <person name="Varghese N."/>
            <person name="Submissions S."/>
        </authorList>
    </citation>
    <scope>NUCLEOTIDE SEQUENCE [LARGE SCALE GENOMIC DNA]</scope>
    <source>
        <strain evidence="2">DSM 22002</strain>
    </source>
</reference>